<gene>
    <name evidence="2" type="ORF">BLA60_17765</name>
</gene>
<organism evidence="2 3">
    <name type="scientific">Actinophytocola xinjiangensis</name>
    <dbReference type="NCBI Taxonomy" id="485602"/>
    <lineage>
        <taxon>Bacteria</taxon>
        <taxon>Bacillati</taxon>
        <taxon>Actinomycetota</taxon>
        <taxon>Actinomycetes</taxon>
        <taxon>Pseudonocardiales</taxon>
        <taxon>Pseudonocardiaceae</taxon>
    </lineage>
</organism>
<dbReference type="InterPro" id="IPR001031">
    <property type="entry name" value="Thioesterase"/>
</dbReference>
<reference evidence="2 3" key="1">
    <citation type="submission" date="2016-12" db="EMBL/GenBank/DDBJ databases">
        <title>The draft genome sequence of Actinophytocola xinjiangensis.</title>
        <authorList>
            <person name="Wang W."/>
            <person name="Yuan L."/>
        </authorList>
    </citation>
    <scope>NUCLEOTIDE SEQUENCE [LARGE SCALE GENOMIC DNA]</scope>
    <source>
        <strain evidence="2 3">CGMCC 4.4663</strain>
    </source>
</reference>
<accession>A0A7Z0WKQ1</accession>
<dbReference type="Pfam" id="PF00975">
    <property type="entry name" value="Thioesterase"/>
    <property type="match status" value="1"/>
</dbReference>
<proteinExistence type="predicted"/>
<dbReference type="EMBL" id="MSIF01000008">
    <property type="protein sequence ID" value="OLF09646.1"/>
    <property type="molecule type" value="Genomic_DNA"/>
</dbReference>
<comment type="caution">
    <text evidence="2">The sequence shown here is derived from an EMBL/GenBank/DDBJ whole genome shotgun (WGS) entry which is preliminary data.</text>
</comment>
<evidence type="ECO:0000313" key="3">
    <source>
        <dbReference type="Proteomes" id="UP000185696"/>
    </source>
</evidence>
<feature type="domain" description="Thioesterase" evidence="1">
    <location>
        <begin position="44"/>
        <end position="143"/>
    </location>
</feature>
<evidence type="ECO:0000313" key="2">
    <source>
        <dbReference type="EMBL" id="OLF09646.1"/>
    </source>
</evidence>
<dbReference type="Proteomes" id="UP000185696">
    <property type="component" value="Unassembled WGS sequence"/>
</dbReference>
<dbReference type="InterPro" id="IPR029058">
    <property type="entry name" value="AB_hydrolase_fold"/>
</dbReference>
<name>A0A7Z0WKQ1_9PSEU</name>
<evidence type="ECO:0000259" key="1">
    <source>
        <dbReference type="Pfam" id="PF00975"/>
    </source>
</evidence>
<keyword evidence="3" id="KW-1185">Reference proteome</keyword>
<sequence>MDVSVRMVFEAPTPARLARSLVIGDVRNAFDPVYPIRESGSSEPLFCLPAGSGLAWTYSGLMRVLDPEIPIYGLQSPALAKHRRRPASLEAVAAEYVSRIREVRPHGPYRLLGWSFGGVLAHAVAVRLQASGERVELLAVLDVDLVPNPDLMGKPVPEEFLRYRDDADDAGIGGLTVGDPGESAALGVLTTEEQSIVANARRYHREIRSRHAGGVFDGDLLFVLATADKSPIVPAEQIWRPFVTGNITELHVDCTHYELLDMAALARPDQPASGAAIEQVGAALNKVLTSD</sequence>
<protein>
    <recommendedName>
        <fullName evidence="1">Thioesterase domain-containing protein</fullName>
    </recommendedName>
</protein>
<dbReference type="AlphaFoldDB" id="A0A7Z0WKQ1"/>
<dbReference type="SUPFAM" id="SSF53474">
    <property type="entry name" value="alpha/beta-Hydrolases"/>
    <property type="match status" value="1"/>
</dbReference>
<dbReference type="Gene3D" id="3.40.50.1820">
    <property type="entry name" value="alpha/beta hydrolase"/>
    <property type="match status" value="1"/>
</dbReference>